<name>A0A0A7PH83_9SPHN</name>
<dbReference type="EMBL" id="CP009122">
    <property type="protein sequence ID" value="AJA09471.1"/>
    <property type="molecule type" value="Genomic_DNA"/>
</dbReference>
<keyword evidence="5 12" id="KW-0812">Transmembrane</keyword>
<dbReference type="Pfam" id="PF07715">
    <property type="entry name" value="Plug"/>
    <property type="match status" value="1"/>
</dbReference>
<dbReference type="Proteomes" id="UP000030907">
    <property type="component" value="Chromosome"/>
</dbReference>
<evidence type="ECO:0000256" key="9">
    <source>
        <dbReference type="ARBA" id="ARBA00023077"/>
    </source>
</evidence>
<dbReference type="GO" id="GO:0015344">
    <property type="term" value="F:siderophore uptake transmembrane transporter activity"/>
    <property type="evidence" value="ECO:0007669"/>
    <property type="project" value="TreeGrafter"/>
</dbReference>
<evidence type="ECO:0000256" key="1">
    <source>
        <dbReference type="ARBA" id="ARBA00004571"/>
    </source>
</evidence>
<feature type="chain" id="PRO_5002043986" evidence="14">
    <location>
        <begin position="25"/>
        <end position="837"/>
    </location>
</feature>
<dbReference type="InterPro" id="IPR039426">
    <property type="entry name" value="TonB-dep_rcpt-like"/>
</dbReference>
<keyword evidence="11 12" id="KW-0998">Cell outer membrane</keyword>
<keyword evidence="4" id="KW-0410">Iron transport</keyword>
<dbReference type="OrthoDB" id="7277632at2"/>
<dbReference type="AlphaFoldDB" id="A0A0A7PH83"/>
<evidence type="ECO:0000259" key="15">
    <source>
        <dbReference type="Pfam" id="PF00593"/>
    </source>
</evidence>
<dbReference type="PANTHER" id="PTHR32552">
    <property type="entry name" value="FERRICHROME IRON RECEPTOR-RELATED"/>
    <property type="match status" value="1"/>
</dbReference>
<dbReference type="InterPro" id="IPR000531">
    <property type="entry name" value="Beta-barrel_TonB"/>
</dbReference>
<evidence type="ECO:0000256" key="4">
    <source>
        <dbReference type="ARBA" id="ARBA00022496"/>
    </source>
</evidence>
<feature type="domain" description="TonB-dependent receptor plug" evidence="16">
    <location>
        <begin position="57"/>
        <end position="167"/>
    </location>
</feature>
<protein>
    <submittedName>
        <fullName evidence="17">TonB-dependent receptor plug</fullName>
    </submittedName>
</protein>
<evidence type="ECO:0000256" key="7">
    <source>
        <dbReference type="ARBA" id="ARBA00023004"/>
    </source>
</evidence>
<evidence type="ECO:0000256" key="6">
    <source>
        <dbReference type="ARBA" id="ARBA00022729"/>
    </source>
</evidence>
<evidence type="ECO:0000256" key="10">
    <source>
        <dbReference type="ARBA" id="ARBA00023136"/>
    </source>
</evidence>
<dbReference type="PANTHER" id="PTHR32552:SF89">
    <property type="entry name" value="CATECHOLATE SIDEROPHORE RECEPTOR FIU"/>
    <property type="match status" value="1"/>
</dbReference>
<dbReference type="SUPFAM" id="SSF56935">
    <property type="entry name" value="Porins"/>
    <property type="match status" value="1"/>
</dbReference>
<evidence type="ECO:0000313" key="17">
    <source>
        <dbReference type="EMBL" id="AJA09471.1"/>
    </source>
</evidence>
<keyword evidence="10 12" id="KW-0472">Membrane</keyword>
<sequence>MTIRGLASATALVLLASTSSAALAQSDAGDTAAADTAAQGDEIVVTGRAGAGDRTRVETSYAITSIDNDTLRSRAPSSVTEALKSVPGFWVEASGGEGSGNVRARGIPVDGFGSITLLENGLPVQHDPSLGYLNADQAFRIDESIERVEVVRGGPSSIFYSNAPGGAVNFITRQAKDELTGVARILYGPTADLFRFDGWVGAPLGNGWSFGVGGYYRKEDGVRDPGFAGNQGGQVRADLNYDFGDGRITLGYKKIDDSTIFYTGIPLTKDRKGNIVGLPGFDPHYGTTASRATAFLTLRDANGPVRFDNADGTDVNLDQFSLLAEWELAPGWKLSNRARYRDSLTVRNGVYPASISTATAFLNQNRASLLAAFPGAASVQLRYSDTGEAFDVAGQNGNGDVFINAARPVTVDESEFLNDLRLAHSFDIGGMTHDVSIGFYYARIEETFQRYSASTLQDVSDNSRLLDLVALNGAGQVVGSATENGVVRYGSEFANGSGTQDTFALYAADEWQVMPGLRIDAGVRWETVKTRGAQEGSKTVDLGNAATLADNSVLTGNGIFTPFDQKFDKVGYTIGADWQFAPRAGVFARYTSAFRLPSVGSFITSATAVPRTQGIDLWEAGLKYQSRFASVYLTGFLTDFNSYGIGNTKFDPVTNGYVSQTIYTDTRAYGVEFEGTVRPTSWFDFTLNATWQDPTFRNLRYDELATVDGQPTLVPRDYSGNQLIRVPKMTLRATPAVTLLGDRLRAQVDVEHNAKRFADAANISKLPAYTVLNASVRFNLTDQITLWAYGDNLTNELGLTEGNPRAGELTSGQANDLLFIGRPIVGRNVRFAVDFRF</sequence>
<keyword evidence="18" id="KW-1185">Reference proteome</keyword>
<dbReference type="Gene3D" id="2.40.170.20">
    <property type="entry name" value="TonB-dependent receptor, beta-barrel domain"/>
    <property type="match status" value="1"/>
</dbReference>
<proteinExistence type="inferred from homology"/>
<dbReference type="STRING" id="1515612.SKP52_12910"/>
<evidence type="ECO:0000313" key="18">
    <source>
        <dbReference type="Proteomes" id="UP000030907"/>
    </source>
</evidence>
<dbReference type="InterPro" id="IPR012910">
    <property type="entry name" value="Plug_dom"/>
</dbReference>
<dbReference type="KEGG" id="sphk:SKP52_12910"/>
<feature type="domain" description="TonB-dependent receptor-like beta-barrel" evidence="15">
    <location>
        <begin position="288"/>
        <end position="793"/>
    </location>
</feature>
<gene>
    <name evidence="17" type="ORF">SKP52_12910</name>
</gene>
<dbReference type="InterPro" id="IPR037066">
    <property type="entry name" value="Plug_dom_sf"/>
</dbReference>
<dbReference type="Gene3D" id="2.170.130.10">
    <property type="entry name" value="TonB-dependent receptor, plug domain"/>
    <property type="match status" value="1"/>
</dbReference>
<comment type="similarity">
    <text evidence="12 13">Belongs to the TonB-dependent receptor family.</text>
</comment>
<keyword evidence="9 13" id="KW-0798">TonB box</keyword>
<evidence type="ECO:0000259" key="16">
    <source>
        <dbReference type="Pfam" id="PF07715"/>
    </source>
</evidence>
<keyword evidence="7" id="KW-0408">Iron</keyword>
<keyword evidence="6 14" id="KW-0732">Signal</keyword>
<dbReference type="HOGENOM" id="CLU_012070_0_0_5"/>
<dbReference type="InterPro" id="IPR036942">
    <property type="entry name" value="Beta-barrel_TonB_sf"/>
</dbReference>
<evidence type="ECO:0000256" key="11">
    <source>
        <dbReference type="ARBA" id="ARBA00023237"/>
    </source>
</evidence>
<keyword evidence="2 12" id="KW-0813">Transport</keyword>
<accession>A0A0A7PH83</accession>
<keyword evidence="8" id="KW-0406">Ion transport</keyword>
<reference evidence="17 18" key="1">
    <citation type="journal article" date="2015" name="Int. J. Syst. Evol. Microbiol.">
        <title>Description of Sphingopyxis fribergensis sp. nov. - a soil bacterium with the ability to degrade styrene and phenylacetic acid.</title>
        <authorList>
            <person name="Oelschlagel M."/>
            <person name="Ruckert C."/>
            <person name="Kalinowski J."/>
            <person name="Schmidt G."/>
            <person name="Schlomann M."/>
            <person name="Tischler D."/>
        </authorList>
    </citation>
    <scope>NUCLEOTIDE SEQUENCE [LARGE SCALE GENOMIC DNA]</scope>
    <source>
        <strain evidence="17 18">Kp5.2</strain>
    </source>
</reference>
<evidence type="ECO:0000256" key="3">
    <source>
        <dbReference type="ARBA" id="ARBA00022452"/>
    </source>
</evidence>
<organism evidence="17 18">
    <name type="scientific">Sphingopyxis fribergensis</name>
    <dbReference type="NCBI Taxonomy" id="1515612"/>
    <lineage>
        <taxon>Bacteria</taxon>
        <taxon>Pseudomonadati</taxon>
        <taxon>Pseudomonadota</taxon>
        <taxon>Alphaproteobacteria</taxon>
        <taxon>Sphingomonadales</taxon>
        <taxon>Sphingomonadaceae</taxon>
        <taxon>Sphingopyxis</taxon>
    </lineage>
</organism>
<evidence type="ECO:0000256" key="12">
    <source>
        <dbReference type="PROSITE-ProRule" id="PRU01360"/>
    </source>
</evidence>
<dbReference type="PROSITE" id="PS52016">
    <property type="entry name" value="TONB_DEPENDENT_REC_3"/>
    <property type="match status" value="1"/>
</dbReference>
<evidence type="ECO:0000256" key="8">
    <source>
        <dbReference type="ARBA" id="ARBA00023065"/>
    </source>
</evidence>
<dbReference type="Pfam" id="PF00593">
    <property type="entry name" value="TonB_dep_Rec_b-barrel"/>
    <property type="match status" value="1"/>
</dbReference>
<evidence type="ECO:0000256" key="14">
    <source>
        <dbReference type="SAM" id="SignalP"/>
    </source>
</evidence>
<dbReference type="RefSeq" id="WP_039575216.1">
    <property type="nucleotide sequence ID" value="NZ_CP009122.1"/>
</dbReference>
<evidence type="ECO:0000256" key="2">
    <source>
        <dbReference type="ARBA" id="ARBA00022448"/>
    </source>
</evidence>
<comment type="subcellular location">
    <subcellularLocation>
        <location evidence="1 12">Cell outer membrane</location>
        <topology evidence="1 12">Multi-pass membrane protein</topology>
    </subcellularLocation>
</comment>
<evidence type="ECO:0000256" key="5">
    <source>
        <dbReference type="ARBA" id="ARBA00022692"/>
    </source>
</evidence>
<dbReference type="GO" id="GO:0009279">
    <property type="term" value="C:cell outer membrane"/>
    <property type="evidence" value="ECO:0007669"/>
    <property type="project" value="UniProtKB-SubCell"/>
</dbReference>
<keyword evidence="17" id="KW-0675">Receptor</keyword>
<evidence type="ECO:0000256" key="13">
    <source>
        <dbReference type="RuleBase" id="RU003357"/>
    </source>
</evidence>
<feature type="signal peptide" evidence="14">
    <location>
        <begin position="1"/>
        <end position="24"/>
    </location>
</feature>
<keyword evidence="3 12" id="KW-1134">Transmembrane beta strand</keyword>